<dbReference type="PANTHER" id="PTHR39335">
    <property type="entry name" value="BLL4220 PROTEIN"/>
    <property type="match status" value="1"/>
</dbReference>
<gene>
    <name evidence="3" type="ORF">STVIR_0694</name>
</gene>
<evidence type="ECO:0000256" key="2">
    <source>
        <dbReference type="SAM" id="SignalP"/>
    </source>
</evidence>
<feature type="chain" id="PRO_5003995953" evidence="2">
    <location>
        <begin position="26"/>
        <end position="330"/>
    </location>
</feature>
<dbReference type="PROSITE" id="PS51257">
    <property type="entry name" value="PROKAR_LIPOPROTEIN"/>
    <property type="match status" value="1"/>
</dbReference>
<feature type="region of interest" description="Disordered" evidence="1">
    <location>
        <begin position="304"/>
        <end position="330"/>
    </location>
</feature>
<accession>L8PQS7</accession>
<name>L8PQS7_STRVR</name>
<dbReference type="EMBL" id="AMLP01000026">
    <property type="protein sequence ID" value="ELS58378.1"/>
    <property type="molecule type" value="Genomic_DNA"/>
</dbReference>
<dbReference type="PATRIC" id="fig|1160705.3.peg.689"/>
<reference evidence="3 4" key="1">
    <citation type="journal article" date="2013" name="Genome Announc.">
        <title>Draft Genome Sequence of Streptomyces viridochromogenes Strain Tu57, Producer of Avilamycin.</title>
        <authorList>
            <person name="Gruning B.A."/>
            <person name="Erxleben A."/>
            <person name="Hahnlein A."/>
            <person name="Gunther S."/>
        </authorList>
    </citation>
    <scope>NUCLEOTIDE SEQUENCE [LARGE SCALE GENOMIC DNA]</scope>
    <source>
        <strain evidence="3 4">Tue57</strain>
    </source>
</reference>
<dbReference type="AlphaFoldDB" id="L8PQS7"/>
<organism evidence="3 4">
    <name type="scientific">Streptomyces viridochromogenes Tue57</name>
    <dbReference type="NCBI Taxonomy" id="1160705"/>
    <lineage>
        <taxon>Bacteria</taxon>
        <taxon>Bacillati</taxon>
        <taxon>Actinomycetota</taxon>
        <taxon>Actinomycetes</taxon>
        <taxon>Kitasatosporales</taxon>
        <taxon>Streptomycetaceae</taxon>
        <taxon>Streptomyces</taxon>
    </lineage>
</organism>
<dbReference type="GO" id="GO:0043448">
    <property type="term" value="P:alkane catabolic process"/>
    <property type="evidence" value="ECO:0007669"/>
    <property type="project" value="TreeGrafter"/>
</dbReference>
<dbReference type="InterPro" id="IPR005297">
    <property type="entry name" value="Lipoprotein_repeat"/>
</dbReference>
<protein>
    <submittedName>
        <fullName evidence="3">Putative Lipoprotein</fullName>
    </submittedName>
</protein>
<sequence length="330" mass="33533">MKTSWRSASLVVSAVAVLALTTACGQETAPPASSQNVGATAAAGDYGSAGTGLGNGSGFDAGAAGQESSATQAATAGELSVATSQELGKVLTDSAGLTLYRFDKDTADPAKSNCDGDCAKKWPPVPADDATAGAGIDKALLGSVTRADGTKQLTVDGWPAYRFAKDLNAGDVNGQGVGGTWYALAPDGKKAGGGAGGEAGAADLPGLSTRKDPKLGEIVIDKNGMTVYRFMKDTQWPMSTKCTGDCLEKWPVVAPVDAEDTEGIDLQGSTPNRGYVVFDRPDGIKQQSIDCVPIYTFAGDKKPGDTNGQGVGGTWFAVRPDGKPVGASEQ</sequence>
<comment type="caution">
    <text evidence="3">The sequence shown here is derived from an EMBL/GenBank/DDBJ whole genome shotgun (WGS) entry which is preliminary data.</text>
</comment>
<proteinExistence type="predicted"/>
<evidence type="ECO:0000313" key="3">
    <source>
        <dbReference type="EMBL" id="ELS58378.1"/>
    </source>
</evidence>
<dbReference type="Proteomes" id="UP000011205">
    <property type="component" value="Unassembled WGS sequence"/>
</dbReference>
<feature type="signal peptide" evidence="2">
    <location>
        <begin position="1"/>
        <end position="25"/>
    </location>
</feature>
<dbReference type="RefSeq" id="WP_003996039.1">
    <property type="nucleotide sequence ID" value="NZ_AMLP01000026.1"/>
</dbReference>
<evidence type="ECO:0000256" key="1">
    <source>
        <dbReference type="SAM" id="MobiDB-lite"/>
    </source>
</evidence>
<dbReference type="Pfam" id="PF03640">
    <property type="entry name" value="Lipoprotein_15"/>
    <property type="match status" value="4"/>
</dbReference>
<dbReference type="InterPro" id="IPR047910">
    <property type="entry name" value="SCO0930-like"/>
</dbReference>
<evidence type="ECO:0000313" key="4">
    <source>
        <dbReference type="Proteomes" id="UP000011205"/>
    </source>
</evidence>
<keyword evidence="2" id="KW-0732">Signal</keyword>
<dbReference type="NCBIfam" id="NF040526">
    <property type="entry name" value="SCO0930_lipo"/>
    <property type="match status" value="1"/>
</dbReference>
<dbReference type="PANTHER" id="PTHR39335:SF1">
    <property type="entry name" value="BLL4220 PROTEIN"/>
    <property type="match status" value="1"/>
</dbReference>
<keyword evidence="3" id="KW-0449">Lipoprotein</keyword>